<evidence type="ECO:0000313" key="1">
    <source>
        <dbReference type="EMBL" id="KZV15873.1"/>
    </source>
</evidence>
<dbReference type="AlphaFoldDB" id="A0A2Z7A464"/>
<name>A0A2Z7A464_9LAMI</name>
<dbReference type="Proteomes" id="UP000250235">
    <property type="component" value="Unassembled WGS sequence"/>
</dbReference>
<protein>
    <submittedName>
        <fullName evidence="1">Uncharacterized protein</fullName>
    </submittedName>
</protein>
<dbReference type="EMBL" id="KV019602">
    <property type="protein sequence ID" value="KZV15873.1"/>
    <property type="molecule type" value="Genomic_DNA"/>
</dbReference>
<gene>
    <name evidence="1" type="ORF">F511_30126</name>
</gene>
<sequence>MTSPVTRHEGGKIYQQRASTSSWCLKLAIAKQCRLHKLIRQRFAFVRFIRWVCAKNQQILLSRETSRLLQCIQSRATALYSTKPGASRLIAVDSSIRSTTRLEAPSSDCTRSPDEISTIGSSTSNWPEQISGEVAAAAAAAHVPTNETCHTVAAGVYLLSLGVHTSAACVGGCLQMFCNNQILLVEPSEMEEGET</sequence>
<keyword evidence="2" id="KW-1185">Reference proteome</keyword>
<reference evidence="1 2" key="1">
    <citation type="journal article" date="2015" name="Proc. Natl. Acad. Sci. U.S.A.">
        <title>The resurrection genome of Boea hygrometrica: A blueprint for survival of dehydration.</title>
        <authorList>
            <person name="Xiao L."/>
            <person name="Yang G."/>
            <person name="Zhang L."/>
            <person name="Yang X."/>
            <person name="Zhao S."/>
            <person name="Ji Z."/>
            <person name="Zhou Q."/>
            <person name="Hu M."/>
            <person name="Wang Y."/>
            <person name="Chen M."/>
            <person name="Xu Y."/>
            <person name="Jin H."/>
            <person name="Xiao X."/>
            <person name="Hu G."/>
            <person name="Bao F."/>
            <person name="Hu Y."/>
            <person name="Wan P."/>
            <person name="Li L."/>
            <person name="Deng X."/>
            <person name="Kuang T."/>
            <person name="Xiang C."/>
            <person name="Zhu J.K."/>
            <person name="Oliver M.J."/>
            <person name="He Y."/>
        </authorList>
    </citation>
    <scope>NUCLEOTIDE SEQUENCE [LARGE SCALE GENOMIC DNA]</scope>
    <source>
        <strain evidence="2">cv. XS01</strain>
    </source>
</reference>
<evidence type="ECO:0000313" key="2">
    <source>
        <dbReference type="Proteomes" id="UP000250235"/>
    </source>
</evidence>
<organism evidence="1 2">
    <name type="scientific">Dorcoceras hygrometricum</name>
    <dbReference type="NCBI Taxonomy" id="472368"/>
    <lineage>
        <taxon>Eukaryota</taxon>
        <taxon>Viridiplantae</taxon>
        <taxon>Streptophyta</taxon>
        <taxon>Embryophyta</taxon>
        <taxon>Tracheophyta</taxon>
        <taxon>Spermatophyta</taxon>
        <taxon>Magnoliopsida</taxon>
        <taxon>eudicotyledons</taxon>
        <taxon>Gunneridae</taxon>
        <taxon>Pentapetalae</taxon>
        <taxon>asterids</taxon>
        <taxon>lamiids</taxon>
        <taxon>Lamiales</taxon>
        <taxon>Gesneriaceae</taxon>
        <taxon>Didymocarpoideae</taxon>
        <taxon>Trichosporeae</taxon>
        <taxon>Loxocarpinae</taxon>
        <taxon>Dorcoceras</taxon>
    </lineage>
</organism>
<proteinExistence type="predicted"/>
<accession>A0A2Z7A464</accession>